<dbReference type="InterPro" id="IPR014917">
    <property type="entry name" value="DUF1800"/>
</dbReference>
<evidence type="ECO:0000313" key="2">
    <source>
        <dbReference type="Proteomes" id="UP001224392"/>
    </source>
</evidence>
<dbReference type="Proteomes" id="UP001224392">
    <property type="component" value="Unassembled WGS sequence"/>
</dbReference>
<evidence type="ECO:0008006" key="3">
    <source>
        <dbReference type="Google" id="ProtNLM"/>
    </source>
</evidence>
<dbReference type="EMBL" id="BSYJ01000001">
    <property type="protein sequence ID" value="GMG85782.1"/>
    <property type="molecule type" value="Genomic_DNA"/>
</dbReference>
<dbReference type="Pfam" id="PF08811">
    <property type="entry name" value="DUF1800"/>
    <property type="match status" value="1"/>
</dbReference>
<reference evidence="1 2" key="1">
    <citation type="submission" date="2023-04" db="EMBL/GenBank/DDBJ databases">
        <title>Marinobulbifer ophiurae gen. nov., sp. Nov., isolate from tissue of brittle star Ophioplocus japonicus.</title>
        <authorList>
            <person name="Kawano K."/>
            <person name="Sawayama S."/>
            <person name="Nakagawa S."/>
        </authorList>
    </citation>
    <scope>NUCLEOTIDE SEQUENCE [LARGE SCALE GENOMIC DNA]</scope>
    <source>
        <strain evidence="1 2">NKW57</strain>
    </source>
</reference>
<dbReference type="RefSeq" id="WP_285762311.1">
    <property type="nucleotide sequence ID" value="NZ_BSYJ01000001.1"/>
</dbReference>
<keyword evidence="2" id="KW-1185">Reference proteome</keyword>
<evidence type="ECO:0000313" key="1">
    <source>
        <dbReference type="EMBL" id="GMG85782.1"/>
    </source>
</evidence>
<name>A0ABQ6LUS0_9GAMM</name>
<organism evidence="1 2">
    <name type="scientific">Biformimicrobium ophioploci</name>
    <dbReference type="NCBI Taxonomy" id="3036711"/>
    <lineage>
        <taxon>Bacteria</taxon>
        <taxon>Pseudomonadati</taxon>
        <taxon>Pseudomonadota</taxon>
        <taxon>Gammaproteobacteria</taxon>
        <taxon>Cellvibrionales</taxon>
        <taxon>Microbulbiferaceae</taxon>
        <taxon>Biformimicrobium</taxon>
    </lineage>
</organism>
<gene>
    <name evidence="1" type="ORF">MNKW57_01030</name>
</gene>
<protein>
    <recommendedName>
        <fullName evidence="3">DUF1800 domain-containing protein</fullName>
    </recommendedName>
</protein>
<comment type="caution">
    <text evidence="1">The sequence shown here is derived from an EMBL/GenBank/DDBJ whole genome shotgun (WGS) entry which is preliminary data.</text>
</comment>
<proteinExistence type="predicted"/>
<accession>A0ABQ6LUS0</accession>
<sequence>MDSAALIAANRFGYGPAPGELERIRGPRDYLRAQLAAGAELPAYLAAQDSSKSIFIAMRAQRMQKKKGSGERLVKNARDTYLRQAGARQRWAAESPQGLRERLVHFWSNHFAVSIDKPQVLPLAFTMEQEAIRPNITGNFADLLGAAIRHPAMLLYLDNTQSFGPRSRAGRRRKRGLNENLAREILELHTLGVGGGYKQADVRELAKAITGWTVGSARFRPEKTGEFVFAEPVHEPGSVTVLARRYADSGEVQGSRILRDLALHPSTAKHLAHKLAVHFVDDNPPNEFVKQLAEVYLDSGGELLPLYHALIDADEAWDAGGSKFRTPVEFVTASFRGLQIRQGRFLPSLRALGQVPFKPGSPAGWPDNSAHWKTPAALLARADWSDEVADKQAFSIDLEQWMDETMAGLFSDRTRLWVGRAETTAQGLALALMSPEFQQR</sequence>